<name>A0A1I8J3E9_9PLAT</name>
<dbReference type="InterPro" id="IPR026937">
    <property type="entry name" value="SBNO_Helicase_C_dom"/>
</dbReference>
<feature type="compositionally biased region" description="Polar residues" evidence="4">
    <location>
        <begin position="10"/>
        <end position="33"/>
    </location>
</feature>
<evidence type="ECO:0000313" key="8">
    <source>
        <dbReference type="Proteomes" id="UP000095280"/>
    </source>
</evidence>
<evidence type="ECO:0000259" key="6">
    <source>
        <dbReference type="Pfam" id="PF13872"/>
    </source>
</evidence>
<dbReference type="InterPro" id="IPR027417">
    <property type="entry name" value="P-loop_NTPase"/>
</dbReference>
<reference evidence="9" key="1">
    <citation type="submission" date="2016-11" db="UniProtKB">
        <authorList>
            <consortium name="WormBaseParasite"/>
        </authorList>
    </citation>
    <scope>IDENTIFICATION</scope>
</reference>
<dbReference type="GO" id="GO:0031490">
    <property type="term" value="F:chromatin DNA binding"/>
    <property type="evidence" value="ECO:0007669"/>
    <property type="project" value="TreeGrafter"/>
</dbReference>
<dbReference type="InterPro" id="IPR026741">
    <property type="entry name" value="SNO"/>
</dbReference>
<dbReference type="GO" id="GO:0005634">
    <property type="term" value="C:nucleus"/>
    <property type="evidence" value="ECO:0007669"/>
    <property type="project" value="TreeGrafter"/>
</dbReference>
<dbReference type="PANTHER" id="PTHR12706">
    <property type="entry name" value="STRAWBERRY NOTCH-RELATED"/>
    <property type="match status" value="1"/>
</dbReference>
<keyword evidence="8" id="KW-1185">Reference proteome</keyword>
<evidence type="ECO:0000256" key="4">
    <source>
        <dbReference type="SAM" id="MobiDB-lite"/>
    </source>
</evidence>
<evidence type="ECO:0000259" key="7">
    <source>
        <dbReference type="Pfam" id="PF25373"/>
    </source>
</evidence>
<dbReference type="WBParaSite" id="maker-uti_cns_0045517-snap-gene-1.8-mRNA-1">
    <property type="protein sequence ID" value="maker-uti_cns_0045517-snap-gene-1.8-mRNA-1"/>
    <property type="gene ID" value="maker-uti_cns_0045517-snap-gene-1.8"/>
</dbReference>
<evidence type="ECO:0000256" key="3">
    <source>
        <dbReference type="ARBA" id="ARBA00023163"/>
    </source>
</evidence>
<dbReference type="InterPro" id="IPR039187">
    <property type="entry name" value="SNO_AAA"/>
</dbReference>
<accession>A0A1I8J3E9</accession>
<feature type="region of interest" description="Disordered" evidence="4">
    <location>
        <begin position="233"/>
        <end position="315"/>
    </location>
</feature>
<keyword evidence="2" id="KW-0805">Transcription regulation</keyword>
<proteinExistence type="inferred from homology"/>
<dbReference type="Pfam" id="PF25373">
    <property type="entry name" value="SBNO"/>
    <property type="match status" value="1"/>
</dbReference>
<feature type="compositionally biased region" description="Pro residues" evidence="4">
    <location>
        <begin position="242"/>
        <end position="255"/>
    </location>
</feature>
<dbReference type="Gene3D" id="3.40.50.300">
    <property type="entry name" value="P-loop containing nucleotide triphosphate hydrolases"/>
    <property type="match status" value="1"/>
</dbReference>
<feature type="domain" description="Strawberry notch helicase C" evidence="5">
    <location>
        <begin position="864"/>
        <end position="1134"/>
    </location>
</feature>
<sequence>MDQLDLFNEALSQDFGSSGAAGQQQPNGASETNNNDKDKPNNGAPHSVANGNGPQQAAVEESLEDLDDDEIDKLIIKPGQQPVTSAPVPSVQSPNPIIVRHQSVSSSSNGIATTAPAPAAAVPPQHRYQIVRGTSVASGLRAPSGAVILQVAPGGGGAGAGSRGQAVIRHHVIVSSSSSAALRFASPGAPAPSYGGVRPIVRLAPPQLPRQAPPPPADKPTDLLELALAESGLGSLTGPSQQQPPQPPPQPPPVQVPFQVRLSTPQSLPRSNHRQSGPVGAPFSPLVSVGQPGSGSTTPQSTLKSAASAPALTQQERERLARDRLAHRNLALRRLREEAADELEDQLEELGAAETYNDYRPQKLRIGSAHPDVVVESSSLAAVEPPDVHYELRLPSEVIDDALLSSAQLEAVVYACQRHETILPSGQRAGYLLGDGPGMGKGRVLAALLYENYLRGRKRALWLSVSNDLRVDAERDLRDLLADRIVVHALHRMKYAKINSDENGRIRKGCIFATYASLIGESGSASSKYKTRLKQLVNYLGREFEGLIILDECHRAKNLYPAGSQKPSKTGQTVLDLQNQLPMARVVYASATGASEPKNMGYMTRLGLWGSGSAFPTFTEFINTIERRGIGVMELLAMDMKLRGMYIARQLSFHGVQFGIDEVPLCQEYTEMYNASCALWQQAKSAFEEASKRTDPEGRNRKMVWGQFWSAHQRFFKHLCVSAKIDRCVELATEAVEAGHCVVIGLQSTGEARTTEMLEEAQGDLSDFVSTAKGVFQSLVEKHFPSVDLSLMDLFEGDDTIGEILGSRWVRQHRLPAGDGAGSGSESGAAPPREVTGEDRRRAAQLKADLLRAVEALDEQLPKNALDELIDRLGGPAVVAEMTGRRGRVVADDAGQVTYESRRETELSMELINLTEKQRFMDGDKLIAVISEAASSGISLQADKRALNQRRRVHITLELPWSADRAIQQFGRTHRSNQVSAPRYVFLISELAGERRFAASVAKRLESLGALTHGDRRAGESRDLSRFNLDNRFGRLALETAVKSAIGMEEPIAEVPVDLWFDFPQALVSMGMVGKQPNGYYLDREYNYIPKFLNRLLGLEVALQNALFQYFADTLAEVTLKAKREGKLDIGIADLGVKGESLQIEDTESYETRYFGDCCQVHLHTVRAERGLSWHRASEIFYLHERPHDGFYLPKQAAASGLKQPLLAVAPSRKQRNKRRRLEGGGSSSTAADEAAALMRLYRPSTGQQARLEDLIRLQERWQRTTDLELVKRLWEQLVIRHWPPAQVYERSRSQCAHAISSASGLCGRQAATGKPCEVGLRVRVYHLLAGSVLSVWPTLERVCRNMQLVRMRASDGKRIVGVLVPPE</sequence>
<protein>
    <submittedName>
        <fullName evidence="9">Protein strawberry notch</fullName>
    </submittedName>
</protein>
<keyword evidence="3" id="KW-0804">Transcription</keyword>
<evidence type="ECO:0000259" key="5">
    <source>
        <dbReference type="Pfam" id="PF13871"/>
    </source>
</evidence>
<feature type="compositionally biased region" description="Polar residues" evidence="4">
    <location>
        <begin position="294"/>
        <end position="305"/>
    </location>
</feature>
<dbReference type="Pfam" id="PF13872">
    <property type="entry name" value="AAA_34"/>
    <property type="match status" value="1"/>
</dbReference>
<feature type="compositionally biased region" description="Acidic residues" evidence="4">
    <location>
        <begin position="61"/>
        <end position="70"/>
    </location>
</feature>
<feature type="region of interest" description="Disordered" evidence="4">
    <location>
        <begin position="1"/>
        <end position="70"/>
    </location>
</feature>
<dbReference type="Pfam" id="PF13871">
    <property type="entry name" value="Helicase_C_4"/>
    <property type="match status" value="1"/>
</dbReference>
<comment type="similarity">
    <text evidence="1">Belongs to the SBNO family.</text>
</comment>
<feature type="domain" description="SBNO alpha/beta" evidence="7">
    <location>
        <begin position="1172"/>
        <end position="1322"/>
    </location>
</feature>
<dbReference type="SUPFAM" id="SSF52540">
    <property type="entry name" value="P-loop containing nucleoside triphosphate hydrolases"/>
    <property type="match status" value="2"/>
</dbReference>
<evidence type="ECO:0000256" key="1">
    <source>
        <dbReference type="ARBA" id="ARBA00006992"/>
    </source>
</evidence>
<dbReference type="PANTHER" id="PTHR12706:SF30">
    <property type="entry name" value="PROTEIN STRAWBERRY NOTCH-RELATED"/>
    <property type="match status" value="1"/>
</dbReference>
<dbReference type="FunFam" id="3.40.50.300:FF:000342">
    <property type="entry name" value="Protein strawberry notch homolog 2"/>
    <property type="match status" value="1"/>
</dbReference>
<dbReference type="GO" id="GO:0042393">
    <property type="term" value="F:histone binding"/>
    <property type="evidence" value="ECO:0007669"/>
    <property type="project" value="TreeGrafter"/>
</dbReference>
<feature type="domain" description="Strawberry notch AAA" evidence="6">
    <location>
        <begin position="369"/>
        <end position="675"/>
    </location>
</feature>
<dbReference type="GO" id="GO:0006355">
    <property type="term" value="P:regulation of DNA-templated transcription"/>
    <property type="evidence" value="ECO:0007669"/>
    <property type="project" value="InterPro"/>
</dbReference>
<feature type="compositionally biased region" description="Polar residues" evidence="4">
    <location>
        <begin position="261"/>
        <end position="270"/>
    </location>
</feature>
<evidence type="ECO:0000313" key="9">
    <source>
        <dbReference type="WBParaSite" id="maker-uti_cns_0045517-snap-gene-1.8-mRNA-1"/>
    </source>
</evidence>
<dbReference type="Proteomes" id="UP000095280">
    <property type="component" value="Unplaced"/>
</dbReference>
<feature type="region of interest" description="Disordered" evidence="4">
    <location>
        <begin position="815"/>
        <end position="842"/>
    </location>
</feature>
<dbReference type="InterPro" id="IPR057332">
    <property type="entry name" value="SBNO_a/b_dom"/>
</dbReference>
<evidence type="ECO:0000256" key="2">
    <source>
        <dbReference type="ARBA" id="ARBA00023015"/>
    </source>
</evidence>
<organism evidence="8 9">
    <name type="scientific">Macrostomum lignano</name>
    <dbReference type="NCBI Taxonomy" id="282301"/>
    <lineage>
        <taxon>Eukaryota</taxon>
        <taxon>Metazoa</taxon>
        <taxon>Spiralia</taxon>
        <taxon>Lophotrochozoa</taxon>
        <taxon>Platyhelminthes</taxon>
        <taxon>Rhabditophora</taxon>
        <taxon>Macrostomorpha</taxon>
        <taxon>Macrostomida</taxon>
        <taxon>Macrostomidae</taxon>
        <taxon>Macrostomum</taxon>
    </lineage>
</organism>